<proteinExistence type="predicted"/>
<gene>
    <name evidence="1" type="ORF">FisN_28Hh010</name>
</gene>
<dbReference type="EMBL" id="BDSP01000228">
    <property type="protein sequence ID" value="GAX25542.1"/>
    <property type="molecule type" value="Genomic_DNA"/>
</dbReference>
<protein>
    <recommendedName>
        <fullName evidence="3">STI1 domain-containing protein</fullName>
    </recommendedName>
</protein>
<name>A0A1Z5KHJ3_FISSO</name>
<reference evidence="1 2" key="1">
    <citation type="journal article" date="2015" name="Plant Cell">
        <title>Oil accumulation by the oleaginous diatom Fistulifera solaris as revealed by the genome and transcriptome.</title>
        <authorList>
            <person name="Tanaka T."/>
            <person name="Maeda Y."/>
            <person name="Veluchamy A."/>
            <person name="Tanaka M."/>
            <person name="Abida H."/>
            <person name="Marechal E."/>
            <person name="Bowler C."/>
            <person name="Muto M."/>
            <person name="Sunaga Y."/>
            <person name="Tanaka M."/>
            <person name="Yoshino T."/>
            <person name="Taniguchi T."/>
            <person name="Fukuda Y."/>
            <person name="Nemoto M."/>
            <person name="Matsumoto M."/>
            <person name="Wong P.S."/>
            <person name="Aburatani S."/>
            <person name="Fujibuchi W."/>
        </authorList>
    </citation>
    <scope>NUCLEOTIDE SEQUENCE [LARGE SCALE GENOMIC DNA]</scope>
    <source>
        <strain evidence="1 2">JPCC DA0580</strain>
    </source>
</reference>
<evidence type="ECO:0008006" key="3">
    <source>
        <dbReference type="Google" id="ProtNLM"/>
    </source>
</evidence>
<accession>A0A1Z5KHJ3</accession>
<evidence type="ECO:0000313" key="1">
    <source>
        <dbReference type="EMBL" id="GAX25542.1"/>
    </source>
</evidence>
<sequence>MRLAWTASVAFVVYCQEGGGVVDSFSIPSQSSSRKIGTRLSAQEPPKIEVIVNDNSDDDDNDDDDDLIAPGIMRVSEIKAELDLRKISYTDCFDKESLVERLQEARVKGLADPSILEKFNRQKLEADFDPSKKVEIQPDDIEAALANDGTIPGGLTPDMFQKLIANPELMAMLQSTKMQEAMTLMMTGGRDELEKKLKEDPELQETVKKLDSIMRSL</sequence>
<keyword evidence="2" id="KW-1185">Reference proteome</keyword>
<organism evidence="1 2">
    <name type="scientific">Fistulifera solaris</name>
    <name type="common">Oleaginous diatom</name>
    <dbReference type="NCBI Taxonomy" id="1519565"/>
    <lineage>
        <taxon>Eukaryota</taxon>
        <taxon>Sar</taxon>
        <taxon>Stramenopiles</taxon>
        <taxon>Ochrophyta</taxon>
        <taxon>Bacillariophyta</taxon>
        <taxon>Bacillariophyceae</taxon>
        <taxon>Bacillariophycidae</taxon>
        <taxon>Naviculales</taxon>
        <taxon>Naviculaceae</taxon>
        <taxon>Fistulifera</taxon>
    </lineage>
</organism>
<comment type="caution">
    <text evidence="1">The sequence shown here is derived from an EMBL/GenBank/DDBJ whole genome shotgun (WGS) entry which is preliminary data.</text>
</comment>
<dbReference type="Proteomes" id="UP000198406">
    <property type="component" value="Unassembled WGS sequence"/>
</dbReference>
<dbReference type="Gene3D" id="1.10.260.100">
    <property type="match status" value="1"/>
</dbReference>
<dbReference type="InParanoid" id="A0A1Z5KHJ3"/>
<evidence type="ECO:0000313" key="2">
    <source>
        <dbReference type="Proteomes" id="UP000198406"/>
    </source>
</evidence>
<dbReference type="OrthoDB" id="203674at2759"/>
<dbReference type="AlphaFoldDB" id="A0A1Z5KHJ3"/>